<dbReference type="InterPro" id="IPR013360">
    <property type="entry name" value="Pilus_4_PilW"/>
</dbReference>
<reference evidence="5" key="1">
    <citation type="submission" date="2023-01" db="EMBL/GenBank/DDBJ databases">
        <title>Whole genome sequence of Paucibacter sp. S2-9 isolated from pond sediment.</title>
        <authorList>
            <person name="Jung J.Y."/>
        </authorList>
    </citation>
    <scope>NUCLEOTIDE SEQUENCE</scope>
    <source>
        <strain evidence="5">S2-9</strain>
    </source>
</reference>
<dbReference type="Proteomes" id="UP001177769">
    <property type="component" value="Chromosome"/>
</dbReference>
<sequence>MASSMQRISSGVTPLLAGLALAALAALGGCAGVAGNNGQEPRTESDQTDADRRANVRLELAGGYFSRGQYSTALDEVKLALQAKPGMTEAINLRSLIFAAMGEPELAEEGFKRALSLAPKDADTAHNYGWFLCQRERWQAASAQFEAALAQPQYRFPSRTLLARGVCEARAGQLNDAERSLAKAFELEPANPAVSVNLAEVLLRLGQLDRARFYVRRVNAQAEQINASSLWLELRVERRLGNTASVEDLGQQLRRRYPQSAEVAALNSGRYDE</sequence>
<feature type="chain" id="PRO_5041685954" evidence="4">
    <location>
        <begin position="26"/>
        <end position="273"/>
    </location>
</feature>
<evidence type="ECO:0000256" key="1">
    <source>
        <dbReference type="ARBA" id="ARBA00022737"/>
    </source>
</evidence>
<feature type="repeat" description="TPR" evidence="3">
    <location>
        <begin position="158"/>
        <end position="191"/>
    </location>
</feature>
<proteinExistence type="predicted"/>
<feature type="signal peptide" evidence="4">
    <location>
        <begin position="1"/>
        <end position="25"/>
    </location>
</feature>
<evidence type="ECO:0000256" key="4">
    <source>
        <dbReference type="SAM" id="SignalP"/>
    </source>
</evidence>
<keyword evidence="4" id="KW-0732">Signal</keyword>
<dbReference type="GO" id="GO:0046813">
    <property type="term" value="P:receptor-mediated virion attachment to host cell"/>
    <property type="evidence" value="ECO:0007669"/>
    <property type="project" value="TreeGrafter"/>
</dbReference>
<evidence type="ECO:0000313" key="5">
    <source>
        <dbReference type="EMBL" id="WIT11833.1"/>
    </source>
</evidence>
<dbReference type="NCBIfam" id="TIGR02521">
    <property type="entry name" value="type_IV_pilW"/>
    <property type="match status" value="1"/>
</dbReference>
<dbReference type="PANTHER" id="PTHR44858">
    <property type="entry name" value="TETRATRICOPEPTIDE REPEAT PROTEIN 6"/>
    <property type="match status" value="1"/>
</dbReference>
<dbReference type="InterPro" id="IPR019734">
    <property type="entry name" value="TPR_rpt"/>
</dbReference>
<evidence type="ECO:0000313" key="6">
    <source>
        <dbReference type="Proteomes" id="UP001177769"/>
    </source>
</evidence>
<dbReference type="InterPro" id="IPR011990">
    <property type="entry name" value="TPR-like_helical_dom_sf"/>
</dbReference>
<keyword evidence="2 3" id="KW-0802">TPR repeat</keyword>
<keyword evidence="1" id="KW-0677">Repeat</keyword>
<accession>A0AA95NDR0</accession>
<dbReference type="InterPro" id="IPR050498">
    <property type="entry name" value="Ycf3"/>
</dbReference>
<dbReference type="PROSITE" id="PS50005">
    <property type="entry name" value="TPR"/>
    <property type="match status" value="2"/>
</dbReference>
<protein>
    <submittedName>
        <fullName evidence="5">Type IV pilus biogenesis/stability protein PilW</fullName>
    </submittedName>
</protein>
<dbReference type="PROSITE" id="PS51257">
    <property type="entry name" value="PROKAR_LIPOPROTEIN"/>
    <property type="match status" value="1"/>
</dbReference>
<dbReference type="RefSeq" id="WP_285232919.1">
    <property type="nucleotide sequence ID" value="NZ_CP116346.1"/>
</dbReference>
<name>A0AA95NDR0_9BURK</name>
<evidence type="ECO:0000256" key="2">
    <source>
        <dbReference type="ARBA" id="ARBA00022803"/>
    </source>
</evidence>
<keyword evidence="6" id="KW-1185">Reference proteome</keyword>
<dbReference type="GO" id="GO:0009279">
    <property type="term" value="C:cell outer membrane"/>
    <property type="evidence" value="ECO:0007669"/>
    <property type="project" value="TreeGrafter"/>
</dbReference>
<dbReference type="Pfam" id="PF14559">
    <property type="entry name" value="TPR_19"/>
    <property type="match status" value="1"/>
</dbReference>
<dbReference type="Pfam" id="PF13181">
    <property type="entry name" value="TPR_8"/>
    <property type="match status" value="1"/>
</dbReference>
<dbReference type="Gene3D" id="1.25.40.10">
    <property type="entry name" value="Tetratricopeptide repeat domain"/>
    <property type="match status" value="1"/>
</dbReference>
<dbReference type="SMART" id="SM00028">
    <property type="entry name" value="TPR"/>
    <property type="match status" value="4"/>
</dbReference>
<dbReference type="EMBL" id="CP116346">
    <property type="protein sequence ID" value="WIT11833.1"/>
    <property type="molecule type" value="Genomic_DNA"/>
</dbReference>
<evidence type="ECO:0000256" key="3">
    <source>
        <dbReference type="PROSITE-ProRule" id="PRU00339"/>
    </source>
</evidence>
<dbReference type="AlphaFoldDB" id="A0AA95NDR0"/>
<gene>
    <name evidence="5" type="primary">pilW</name>
    <name evidence="5" type="ORF">PFX98_23610</name>
</gene>
<feature type="repeat" description="TPR" evidence="3">
    <location>
        <begin position="88"/>
        <end position="121"/>
    </location>
</feature>
<organism evidence="5 6">
    <name type="scientific">Paucibacter sediminis</name>
    <dbReference type="NCBI Taxonomy" id="3019553"/>
    <lineage>
        <taxon>Bacteria</taxon>
        <taxon>Pseudomonadati</taxon>
        <taxon>Pseudomonadota</taxon>
        <taxon>Betaproteobacteria</taxon>
        <taxon>Burkholderiales</taxon>
        <taxon>Sphaerotilaceae</taxon>
        <taxon>Roseateles</taxon>
    </lineage>
</organism>
<dbReference type="PANTHER" id="PTHR44858:SF1">
    <property type="entry name" value="UDP-N-ACETYLGLUCOSAMINE--PEPTIDE N-ACETYLGLUCOSAMINYLTRANSFERASE SPINDLY-RELATED"/>
    <property type="match status" value="1"/>
</dbReference>
<dbReference type="KEGG" id="pais:PFX98_23610"/>
<dbReference type="SUPFAM" id="SSF48452">
    <property type="entry name" value="TPR-like"/>
    <property type="match status" value="1"/>
</dbReference>